<dbReference type="HAMAP" id="MF_00281">
    <property type="entry name" value="Phe_tRNA_synth_alpha1"/>
    <property type="match status" value="1"/>
</dbReference>
<dbReference type="PANTHER" id="PTHR11538">
    <property type="entry name" value="PHENYLALANYL-TRNA SYNTHETASE"/>
    <property type="match status" value="1"/>
</dbReference>
<keyword evidence="8 13" id="KW-0067">ATP-binding</keyword>
<dbReference type="Pfam" id="PF02912">
    <property type="entry name" value="Phe_tRNA-synt_N"/>
    <property type="match status" value="1"/>
</dbReference>
<evidence type="ECO:0000256" key="11">
    <source>
        <dbReference type="ARBA" id="ARBA00023146"/>
    </source>
</evidence>
<keyword evidence="11 13" id="KW-0030">Aminoacyl-tRNA synthetase</keyword>
<keyword evidence="9 13" id="KW-0460">Magnesium</keyword>
<organism evidence="15 16">
    <name type="scientific">Candidatus Buchananbacteria bacterium RIFCSPLOWO2_01_FULL_39_33</name>
    <dbReference type="NCBI Taxonomy" id="1797543"/>
    <lineage>
        <taxon>Bacteria</taxon>
        <taxon>Candidatus Buchananiibacteriota</taxon>
    </lineage>
</organism>
<evidence type="ECO:0000256" key="1">
    <source>
        <dbReference type="ARBA" id="ARBA00004496"/>
    </source>
</evidence>
<keyword evidence="4 13" id="KW-0963">Cytoplasm</keyword>
<dbReference type="InterPro" id="IPR022911">
    <property type="entry name" value="Phe_tRNA_ligase_alpha1_bac"/>
</dbReference>
<dbReference type="Gene3D" id="3.30.930.10">
    <property type="entry name" value="Bira Bifunctional Protein, Domain 2"/>
    <property type="match status" value="1"/>
</dbReference>
<keyword evidence="5 13" id="KW-0436">Ligase</keyword>
<dbReference type="Pfam" id="PF01409">
    <property type="entry name" value="tRNA-synt_2d"/>
    <property type="match status" value="1"/>
</dbReference>
<dbReference type="CDD" id="cd00496">
    <property type="entry name" value="PheRS_alpha_core"/>
    <property type="match status" value="1"/>
</dbReference>
<dbReference type="SUPFAM" id="SSF46589">
    <property type="entry name" value="tRNA-binding arm"/>
    <property type="match status" value="1"/>
</dbReference>
<dbReference type="AlphaFoldDB" id="A0A1G1YJB4"/>
<dbReference type="EMBL" id="MHIM01000031">
    <property type="protein sequence ID" value="OGY51790.1"/>
    <property type="molecule type" value="Genomic_DNA"/>
</dbReference>
<dbReference type="Proteomes" id="UP000177376">
    <property type="component" value="Unassembled WGS sequence"/>
</dbReference>
<dbReference type="InterPro" id="IPR010978">
    <property type="entry name" value="tRNA-bd_arm"/>
</dbReference>
<dbReference type="GO" id="GO:0000287">
    <property type="term" value="F:magnesium ion binding"/>
    <property type="evidence" value="ECO:0007669"/>
    <property type="project" value="UniProtKB-UniRule"/>
</dbReference>
<keyword evidence="7 13" id="KW-0547">Nucleotide-binding</keyword>
<evidence type="ECO:0000256" key="4">
    <source>
        <dbReference type="ARBA" id="ARBA00022490"/>
    </source>
</evidence>
<comment type="subcellular location">
    <subcellularLocation>
        <location evidence="1 13">Cytoplasm</location>
    </subcellularLocation>
</comment>
<feature type="domain" description="Aminoacyl-transfer RNA synthetases class-II family profile" evidence="14">
    <location>
        <begin position="112"/>
        <end position="317"/>
    </location>
</feature>
<comment type="cofactor">
    <cofactor evidence="13">
        <name>Mg(2+)</name>
        <dbReference type="ChEBI" id="CHEBI:18420"/>
    </cofactor>
    <text evidence="13">Binds 2 magnesium ions per tetramer.</text>
</comment>
<evidence type="ECO:0000256" key="10">
    <source>
        <dbReference type="ARBA" id="ARBA00022917"/>
    </source>
</evidence>
<evidence type="ECO:0000256" key="7">
    <source>
        <dbReference type="ARBA" id="ARBA00022741"/>
    </source>
</evidence>
<dbReference type="NCBIfam" id="TIGR00468">
    <property type="entry name" value="pheS"/>
    <property type="match status" value="1"/>
</dbReference>
<dbReference type="GO" id="GO:0004826">
    <property type="term" value="F:phenylalanine-tRNA ligase activity"/>
    <property type="evidence" value="ECO:0007669"/>
    <property type="project" value="UniProtKB-UniRule"/>
</dbReference>
<comment type="subunit">
    <text evidence="3 13">Tetramer of two alpha and two beta subunits.</text>
</comment>
<evidence type="ECO:0000256" key="6">
    <source>
        <dbReference type="ARBA" id="ARBA00022723"/>
    </source>
</evidence>
<evidence type="ECO:0000256" key="13">
    <source>
        <dbReference type="HAMAP-Rule" id="MF_00281"/>
    </source>
</evidence>
<evidence type="ECO:0000313" key="15">
    <source>
        <dbReference type="EMBL" id="OGY51790.1"/>
    </source>
</evidence>
<protein>
    <recommendedName>
        <fullName evidence="13">Phenylalanine--tRNA ligase alpha subunit</fullName>
        <ecNumber evidence="13">6.1.1.20</ecNumber>
    </recommendedName>
    <alternativeName>
        <fullName evidence="13">Phenylalanyl-tRNA synthetase alpha subunit</fullName>
        <shortName evidence="13">PheRS</shortName>
    </alternativeName>
</protein>
<evidence type="ECO:0000256" key="3">
    <source>
        <dbReference type="ARBA" id="ARBA00011209"/>
    </source>
</evidence>
<evidence type="ECO:0000256" key="2">
    <source>
        <dbReference type="ARBA" id="ARBA00010207"/>
    </source>
</evidence>
<evidence type="ECO:0000313" key="16">
    <source>
        <dbReference type="Proteomes" id="UP000177376"/>
    </source>
</evidence>
<dbReference type="InterPro" id="IPR045864">
    <property type="entry name" value="aa-tRNA-synth_II/BPL/LPL"/>
</dbReference>
<feature type="binding site" evidence="13">
    <location>
        <position position="258"/>
    </location>
    <ligand>
        <name>Mg(2+)</name>
        <dbReference type="ChEBI" id="CHEBI:18420"/>
        <note>shared with beta subunit</note>
    </ligand>
</feature>
<evidence type="ECO:0000259" key="14">
    <source>
        <dbReference type="PROSITE" id="PS50862"/>
    </source>
</evidence>
<dbReference type="InterPro" id="IPR004529">
    <property type="entry name" value="Phe-tRNA-synth_IIc_asu"/>
</dbReference>
<proteinExistence type="inferred from homology"/>
<dbReference type="PANTHER" id="PTHR11538:SF41">
    <property type="entry name" value="PHENYLALANINE--TRNA LIGASE, MITOCHONDRIAL"/>
    <property type="match status" value="1"/>
</dbReference>
<dbReference type="GO" id="GO:0006432">
    <property type="term" value="P:phenylalanyl-tRNA aminoacylation"/>
    <property type="evidence" value="ECO:0007669"/>
    <property type="project" value="UniProtKB-UniRule"/>
</dbReference>
<sequence length="344" mass="39536">MKGKLEQIKKEFQKEIEAVKSLADLEILDNKYLGRKSGALTSAMKELKSLAKEEIPKMGQLANEVKIFLTGEFEKTKKKLKSQDQISGSFDPTLPGTEQPIGHLHLVSQAIREISSIFEHIGFQRARYPEVEWDYYAFEALNMPISHPARDEWETFFIDQKPINKKLGQRILTPHTSSGQVREMEKGILPIRMMNISKTYRRQIDASHSPMFHQFEGLVIDKDINITHLKGTIEYFVKRFFGENREIRLRPHHFQFTEPSFEVDISCGVCEGRGCKLCKEGWLELAGAGLVHPNVLKAGKIDPNKYSGFAFGWGVERSYLMKSGLNIDDIRLLYKNDLRVINQF</sequence>
<evidence type="ECO:0000256" key="5">
    <source>
        <dbReference type="ARBA" id="ARBA00022598"/>
    </source>
</evidence>
<evidence type="ECO:0000256" key="8">
    <source>
        <dbReference type="ARBA" id="ARBA00022840"/>
    </source>
</evidence>
<dbReference type="InterPro" id="IPR004188">
    <property type="entry name" value="Phe-tRNA_ligase_II_N"/>
</dbReference>
<gene>
    <name evidence="13" type="primary">pheS</name>
    <name evidence="15" type="ORF">A3A02_04140</name>
</gene>
<dbReference type="InterPro" id="IPR006195">
    <property type="entry name" value="aa-tRNA-synth_II"/>
</dbReference>
<dbReference type="GO" id="GO:0005524">
    <property type="term" value="F:ATP binding"/>
    <property type="evidence" value="ECO:0007669"/>
    <property type="project" value="UniProtKB-UniRule"/>
</dbReference>
<dbReference type="GO" id="GO:0005737">
    <property type="term" value="C:cytoplasm"/>
    <property type="evidence" value="ECO:0007669"/>
    <property type="project" value="UniProtKB-SubCell"/>
</dbReference>
<comment type="caution">
    <text evidence="15">The sequence shown here is derived from an EMBL/GenBank/DDBJ whole genome shotgun (WGS) entry which is preliminary data.</text>
</comment>
<dbReference type="GO" id="GO:0000049">
    <property type="term" value="F:tRNA binding"/>
    <property type="evidence" value="ECO:0007669"/>
    <property type="project" value="InterPro"/>
</dbReference>
<comment type="catalytic activity">
    <reaction evidence="12 13">
        <text>tRNA(Phe) + L-phenylalanine + ATP = L-phenylalanyl-tRNA(Phe) + AMP + diphosphate + H(+)</text>
        <dbReference type="Rhea" id="RHEA:19413"/>
        <dbReference type="Rhea" id="RHEA-COMP:9668"/>
        <dbReference type="Rhea" id="RHEA-COMP:9699"/>
        <dbReference type="ChEBI" id="CHEBI:15378"/>
        <dbReference type="ChEBI" id="CHEBI:30616"/>
        <dbReference type="ChEBI" id="CHEBI:33019"/>
        <dbReference type="ChEBI" id="CHEBI:58095"/>
        <dbReference type="ChEBI" id="CHEBI:78442"/>
        <dbReference type="ChEBI" id="CHEBI:78531"/>
        <dbReference type="ChEBI" id="CHEBI:456215"/>
        <dbReference type="EC" id="6.1.1.20"/>
    </reaction>
</comment>
<evidence type="ECO:0000256" key="12">
    <source>
        <dbReference type="ARBA" id="ARBA00049255"/>
    </source>
</evidence>
<keyword evidence="10 13" id="KW-0648">Protein biosynthesis</keyword>
<reference evidence="15 16" key="1">
    <citation type="journal article" date="2016" name="Nat. Commun.">
        <title>Thousands of microbial genomes shed light on interconnected biogeochemical processes in an aquifer system.</title>
        <authorList>
            <person name="Anantharaman K."/>
            <person name="Brown C.T."/>
            <person name="Hug L.A."/>
            <person name="Sharon I."/>
            <person name="Castelle C.J."/>
            <person name="Probst A.J."/>
            <person name="Thomas B.C."/>
            <person name="Singh A."/>
            <person name="Wilkins M.J."/>
            <person name="Karaoz U."/>
            <person name="Brodie E.L."/>
            <person name="Williams K.H."/>
            <person name="Hubbard S.S."/>
            <person name="Banfield J.F."/>
        </authorList>
    </citation>
    <scope>NUCLEOTIDE SEQUENCE [LARGE SCALE GENOMIC DNA]</scope>
</reference>
<dbReference type="InterPro" id="IPR002319">
    <property type="entry name" value="Phenylalanyl-tRNA_Synthase"/>
</dbReference>
<name>A0A1G1YJB4_9BACT</name>
<evidence type="ECO:0000256" key="9">
    <source>
        <dbReference type="ARBA" id="ARBA00022842"/>
    </source>
</evidence>
<dbReference type="SUPFAM" id="SSF55681">
    <property type="entry name" value="Class II aaRS and biotin synthetases"/>
    <property type="match status" value="1"/>
</dbReference>
<keyword evidence="6 13" id="KW-0479">Metal-binding</keyword>
<dbReference type="PROSITE" id="PS50862">
    <property type="entry name" value="AA_TRNA_LIGASE_II"/>
    <property type="match status" value="1"/>
</dbReference>
<comment type="similarity">
    <text evidence="2 13">Belongs to the class-II aminoacyl-tRNA synthetase family. Phe-tRNA synthetase alpha subunit type 1 subfamily.</text>
</comment>
<dbReference type="EC" id="6.1.1.20" evidence="13"/>
<accession>A0A1G1YJB4</accession>